<feature type="transmembrane region" description="Helical" evidence="6">
    <location>
        <begin position="55"/>
        <end position="76"/>
    </location>
</feature>
<evidence type="ECO:0000256" key="3">
    <source>
        <dbReference type="ARBA" id="ARBA00022692"/>
    </source>
</evidence>
<dbReference type="InterPro" id="IPR014257">
    <property type="entry name" value="Cyt_c_oxidase_su4_bacillaceae"/>
</dbReference>
<comment type="caution">
    <text evidence="7">The sequence shown here is derived from an EMBL/GenBank/DDBJ whole genome shotgun (WGS) entry which is preliminary data.</text>
</comment>
<keyword evidence="5 6" id="KW-0472">Membrane</keyword>
<gene>
    <name evidence="7" type="primary">ctaF</name>
    <name evidence="7" type="ORF">DEX24_00410</name>
</gene>
<comment type="subcellular location">
    <subcellularLocation>
        <location evidence="1">Cell membrane</location>
        <topology evidence="1">Multi-pass membrane protein</topology>
    </subcellularLocation>
</comment>
<dbReference type="NCBIfam" id="TIGR02908">
    <property type="entry name" value="CoxD_Bacillus"/>
    <property type="match status" value="1"/>
</dbReference>
<evidence type="ECO:0000256" key="4">
    <source>
        <dbReference type="ARBA" id="ARBA00022989"/>
    </source>
</evidence>
<evidence type="ECO:0000256" key="5">
    <source>
        <dbReference type="ARBA" id="ARBA00023136"/>
    </source>
</evidence>
<feature type="transmembrane region" description="Helical" evidence="6">
    <location>
        <begin position="88"/>
        <end position="110"/>
    </location>
</feature>
<name>A0A2U3AQR9_9BACL</name>
<keyword evidence="2" id="KW-1003">Cell membrane</keyword>
<accession>A0A2U3AQR9</accession>
<evidence type="ECO:0000313" key="7">
    <source>
        <dbReference type="EMBL" id="PWI26795.1"/>
    </source>
</evidence>
<evidence type="ECO:0000313" key="8">
    <source>
        <dbReference type="Proteomes" id="UP000245938"/>
    </source>
</evidence>
<evidence type="ECO:0000256" key="2">
    <source>
        <dbReference type="ARBA" id="ARBA00022475"/>
    </source>
</evidence>
<evidence type="ECO:0000256" key="1">
    <source>
        <dbReference type="ARBA" id="ARBA00004651"/>
    </source>
</evidence>
<keyword evidence="8" id="KW-1185">Reference proteome</keyword>
<dbReference type="OrthoDB" id="2989516at2"/>
<dbReference type="Proteomes" id="UP000245938">
    <property type="component" value="Unassembled WGS sequence"/>
</dbReference>
<evidence type="ECO:0000256" key="6">
    <source>
        <dbReference type="SAM" id="Phobius"/>
    </source>
</evidence>
<proteinExistence type="predicted"/>
<organism evidence="7 8">
    <name type="scientific">Kurthia sibirica</name>
    <dbReference type="NCBI Taxonomy" id="202750"/>
    <lineage>
        <taxon>Bacteria</taxon>
        <taxon>Bacillati</taxon>
        <taxon>Bacillota</taxon>
        <taxon>Bacilli</taxon>
        <taxon>Bacillales</taxon>
        <taxon>Caryophanaceae</taxon>
        <taxon>Kurthia</taxon>
    </lineage>
</organism>
<feature type="transmembrane region" description="Helical" evidence="6">
    <location>
        <begin position="30"/>
        <end position="49"/>
    </location>
</feature>
<dbReference type="GO" id="GO:0005886">
    <property type="term" value="C:plasma membrane"/>
    <property type="evidence" value="ECO:0007669"/>
    <property type="project" value="UniProtKB-SubCell"/>
</dbReference>
<dbReference type="Pfam" id="PF03626">
    <property type="entry name" value="COX4_pro"/>
    <property type="match status" value="1"/>
</dbReference>
<protein>
    <submittedName>
        <fullName evidence="7">Cytochrome c oxidase subunit IVB</fullName>
    </submittedName>
</protein>
<keyword evidence="4 6" id="KW-1133">Transmembrane helix</keyword>
<dbReference type="RefSeq" id="WP_109304418.1">
    <property type="nucleotide sequence ID" value="NZ_BJUF01000001.1"/>
</dbReference>
<dbReference type="AlphaFoldDB" id="A0A2U3AQR9"/>
<dbReference type="InterPro" id="IPR005171">
    <property type="entry name" value="Cyt_c_oxidase_su4_prok"/>
</dbReference>
<reference evidence="7 8" key="1">
    <citation type="submission" date="2018-05" db="EMBL/GenBank/DDBJ databases">
        <title>Kurthia sibirica genome sequence.</title>
        <authorList>
            <person name="Maclea K.S."/>
            <person name="Goen A.E."/>
        </authorList>
    </citation>
    <scope>NUCLEOTIDE SEQUENCE [LARGE SCALE GENOMIC DNA]</scope>
    <source>
        <strain evidence="7 8">ATCC 49154</strain>
    </source>
</reference>
<sequence length="111" mass="12631">MSHEIEIVSKSPKEFAYAKKKSAEAMRNQVTAFAIMIFFTFIAFALVMAGFSPTLVVPVILLLAVVQVILQLYFFMHWSEKGHGIPQFFMYSGALVAFTMVLAFVTIIWWE</sequence>
<keyword evidence="3 6" id="KW-0812">Transmembrane</keyword>
<dbReference type="EMBL" id="QFVR01000001">
    <property type="protein sequence ID" value="PWI26795.1"/>
    <property type="molecule type" value="Genomic_DNA"/>
</dbReference>